<accession>A0ACB9ZMS9</accession>
<keyword evidence="2" id="KW-1185">Reference proteome</keyword>
<proteinExistence type="predicted"/>
<evidence type="ECO:0000313" key="1">
    <source>
        <dbReference type="EMBL" id="KAI5648571.1"/>
    </source>
</evidence>
<comment type="caution">
    <text evidence="1">The sequence shown here is derived from an EMBL/GenBank/DDBJ whole genome shotgun (WGS) entry which is preliminary data.</text>
</comment>
<dbReference type="Proteomes" id="UP001060085">
    <property type="component" value="Linkage Group LG08"/>
</dbReference>
<organism evidence="1 2">
    <name type="scientific">Catharanthus roseus</name>
    <name type="common">Madagascar periwinkle</name>
    <name type="synonym">Vinca rosea</name>
    <dbReference type="NCBI Taxonomy" id="4058"/>
    <lineage>
        <taxon>Eukaryota</taxon>
        <taxon>Viridiplantae</taxon>
        <taxon>Streptophyta</taxon>
        <taxon>Embryophyta</taxon>
        <taxon>Tracheophyta</taxon>
        <taxon>Spermatophyta</taxon>
        <taxon>Magnoliopsida</taxon>
        <taxon>eudicotyledons</taxon>
        <taxon>Gunneridae</taxon>
        <taxon>Pentapetalae</taxon>
        <taxon>asterids</taxon>
        <taxon>lamiids</taxon>
        <taxon>Gentianales</taxon>
        <taxon>Apocynaceae</taxon>
        <taxon>Rauvolfioideae</taxon>
        <taxon>Vinceae</taxon>
        <taxon>Catharanthinae</taxon>
        <taxon>Catharanthus</taxon>
    </lineage>
</organism>
<dbReference type="EMBL" id="CM044708">
    <property type="protein sequence ID" value="KAI5648571.1"/>
    <property type="molecule type" value="Genomic_DNA"/>
</dbReference>
<reference evidence="2" key="1">
    <citation type="journal article" date="2023" name="Nat. Plants">
        <title>Single-cell RNA sequencing provides a high-resolution roadmap for understanding the multicellular compartmentation of specialized metabolism.</title>
        <authorList>
            <person name="Sun S."/>
            <person name="Shen X."/>
            <person name="Li Y."/>
            <person name="Li Y."/>
            <person name="Wang S."/>
            <person name="Li R."/>
            <person name="Zhang H."/>
            <person name="Shen G."/>
            <person name="Guo B."/>
            <person name="Wei J."/>
            <person name="Xu J."/>
            <person name="St-Pierre B."/>
            <person name="Chen S."/>
            <person name="Sun C."/>
        </authorList>
    </citation>
    <scope>NUCLEOTIDE SEQUENCE [LARGE SCALE GENOMIC DNA]</scope>
</reference>
<evidence type="ECO:0000313" key="2">
    <source>
        <dbReference type="Proteomes" id="UP001060085"/>
    </source>
</evidence>
<gene>
    <name evidence="1" type="ORF">M9H77_34576</name>
</gene>
<sequence length="194" mass="22940">MGNSKGKQEMYISSQGIEKGESMKPSLLEKSSMHNELLQARIRIDENERKEYIEVKQKERVEEKESLDEESYFLDYIHFLLRSLKMMSLYKKKRTILRKMSEQKKGVQKTREMVRTQPESLSESRHIGAAMTPNFQTHSCTMIGSTDRVRNLKRSHRTQVPASRSQYQSETQSTLYERLIFHKPPYTPLIHKLR</sequence>
<protein>
    <submittedName>
        <fullName evidence="1">Uncharacterized protein</fullName>
    </submittedName>
</protein>
<name>A0ACB9ZMS9_CATRO</name>